<sequence>MANQKEIARRAGVSVSVVSAVVNGTSHTRMSDETRAKVEAVIAAVGYVPNDAARALRLQRSGTIAVVLDKLDNPVYHELIHGLYEAAEERGWAVVLGDTNWMRSGSQFLARLLGLGSIDGIVLRQEHLIDERVMAMLTQRRTPVVLLGGRDEPEGRWLSIDDFEAGRVAAGHLIELGHRDVGYVGGRWGISTDERYRGYREAMVAAGLQPRPPLKSGYGLEGGAAGMAELLAGPHLPTGLVVNNVMAAVGLVGVARDAGIAMPERLSVIGLHDADVAAHARPSLTTVRLPMDRLGALAIEQIALLLDGGQPRFGVIHDPAPEIIVRGSTAPPSH</sequence>
<dbReference type="InterPro" id="IPR000843">
    <property type="entry name" value="HTH_LacI"/>
</dbReference>
<dbReference type="InterPro" id="IPR028082">
    <property type="entry name" value="Peripla_BP_I"/>
</dbReference>
<dbReference type="InterPro" id="IPR010982">
    <property type="entry name" value="Lambda_DNA-bd_dom_sf"/>
</dbReference>
<evidence type="ECO:0000313" key="5">
    <source>
        <dbReference type="EMBL" id="TDE89578.1"/>
    </source>
</evidence>
<dbReference type="Gene3D" id="3.40.50.2300">
    <property type="match status" value="2"/>
</dbReference>
<dbReference type="SUPFAM" id="SSF47413">
    <property type="entry name" value="lambda repressor-like DNA-binding domains"/>
    <property type="match status" value="1"/>
</dbReference>
<reference evidence="5 6" key="1">
    <citation type="submission" date="2019-03" db="EMBL/GenBank/DDBJ databases">
        <title>Genomic features of bacteria from cold environments.</title>
        <authorList>
            <person name="Shen L."/>
        </authorList>
    </citation>
    <scope>NUCLEOTIDE SEQUENCE [LARGE SCALE GENOMIC DNA]</scope>
    <source>
        <strain evidence="6">T3246-1</strain>
    </source>
</reference>
<keyword evidence="6" id="KW-1185">Reference proteome</keyword>
<dbReference type="Pfam" id="PF13377">
    <property type="entry name" value="Peripla_BP_3"/>
    <property type="match status" value="1"/>
</dbReference>
<name>A0ABY2DYM1_9MICO</name>
<dbReference type="SMART" id="SM00354">
    <property type="entry name" value="HTH_LACI"/>
    <property type="match status" value="1"/>
</dbReference>
<dbReference type="Proteomes" id="UP000504882">
    <property type="component" value="Unassembled WGS sequence"/>
</dbReference>
<protein>
    <submittedName>
        <fullName evidence="5">LacI family transcriptional regulator</fullName>
    </submittedName>
</protein>
<comment type="caution">
    <text evidence="5">The sequence shown here is derived from an EMBL/GenBank/DDBJ whole genome shotgun (WGS) entry which is preliminary data.</text>
</comment>
<evidence type="ECO:0000256" key="1">
    <source>
        <dbReference type="ARBA" id="ARBA00023015"/>
    </source>
</evidence>
<dbReference type="PROSITE" id="PS50932">
    <property type="entry name" value="HTH_LACI_2"/>
    <property type="match status" value="1"/>
</dbReference>
<evidence type="ECO:0000256" key="3">
    <source>
        <dbReference type="ARBA" id="ARBA00023163"/>
    </source>
</evidence>
<keyword evidence="2" id="KW-0238">DNA-binding</keyword>
<evidence type="ECO:0000259" key="4">
    <source>
        <dbReference type="PROSITE" id="PS50932"/>
    </source>
</evidence>
<proteinExistence type="predicted"/>
<keyword evidence="3" id="KW-0804">Transcription</keyword>
<dbReference type="RefSeq" id="WP_133109580.1">
    <property type="nucleotide sequence ID" value="NZ_SMNA01000012.1"/>
</dbReference>
<keyword evidence="1" id="KW-0805">Transcription regulation</keyword>
<gene>
    <name evidence="5" type="ORF">EXU48_20680</name>
</gene>
<dbReference type="CDD" id="cd06267">
    <property type="entry name" value="PBP1_LacI_sugar_binding-like"/>
    <property type="match status" value="1"/>
</dbReference>
<evidence type="ECO:0000256" key="2">
    <source>
        <dbReference type="ARBA" id="ARBA00023125"/>
    </source>
</evidence>
<evidence type="ECO:0000313" key="6">
    <source>
        <dbReference type="Proteomes" id="UP000504882"/>
    </source>
</evidence>
<feature type="domain" description="HTH lacI-type" evidence="4">
    <location>
        <begin position="2"/>
        <end position="58"/>
    </location>
</feature>
<dbReference type="Gene3D" id="1.10.260.40">
    <property type="entry name" value="lambda repressor-like DNA-binding domains"/>
    <property type="match status" value="1"/>
</dbReference>
<dbReference type="Pfam" id="PF00356">
    <property type="entry name" value="LacI"/>
    <property type="match status" value="1"/>
</dbReference>
<dbReference type="InterPro" id="IPR046335">
    <property type="entry name" value="LacI/GalR-like_sensor"/>
</dbReference>
<dbReference type="EMBL" id="SMNA01000012">
    <property type="protein sequence ID" value="TDE89578.1"/>
    <property type="molecule type" value="Genomic_DNA"/>
</dbReference>
<organism evidence="5 6">
    <name type="scientific">Occultella glacieicola</name>
    <dbReference type="NCBI Taxonomy" id="2518684"/>
    <lineage>
        <taxon>Bacteria</taxon>
        <taxon>Bacillati</taxon>
        <taxon>Actinomycetota</taxon>
        <taxon>Actinomycetes</taxon>
        <taxon>Micrococcales</taxon>
        <taxon>Ruaniaceae</taxon>
        <taxon>Occultella</taxon>
    </lineage>
</organism>
<dbReference type="PANTHER" id="PTHR30146:SF153">
    <property type="entry name" value="LACTOSE OPERON REPRESSOR"/>
    <property type="match status" value="1"/>
</dbReference>
<dbReference type="PANTHER" id="PTHR30146">
    <property type="entry name" value="LACI-RELATED TRANSCRIPTIONAL REPRESSOR"/>
    <property type="match status" value="1"/>
</dbReference>
<accession>A0ABY2DYM1</accession>
<dbReference type="CDD" id="cd01392">
    <property type="entry name" value="HTH_LacI"/>
    <property type="match status" value="1"/>
</dbReference>
<dbReference type="SUPFAM" id="SSF53822">
    <property type="entry name" value="Periplasmic binding protein-like I"/>
    <property type="match status" value="1"/>
</dbReference>